<keyword evidence="1" id="KW-0732">Signal</keyword>
<reference evidence="3" key="1">
    <citation type="submission" date="2016-11" db="UniProtKB">
        <authorList>
            <consortium name="WormBaseParasite"/>
        </authorList>
    </citation>
    <scope>IDENTIFICATION</scope>
</reference>
<accession>A0A1I8AHJ8</accession>
<evidence type="ECO:0000313" key="2">
    <source>
        <dbReference type="Proteomes" id="UP000095287"/>
    </source>
</evidence>
<keyword evidence="2" id="KW-1185">Reference proteome</keyword>
<dbReference type="InterPro" id="IPR029058">
    <property type="entry name" value="AB_hydrolase_fold"/>
</dbReference>
<dbReference type="AlphaFoldDB" id="A0A1I8AHJ8"/>
<sequence>MGRANFALLLLLLTTAVASLEHATSFNNVKLGKPYERKNNDPTEPGYPVVLVPGDGGSQIEANLTGKPTVVHYACSSTTSTFFDLWLDLTSFAPVFIDCWTDNMRLVFDNATGMSSNSPGVVTKIPGFAATNSIEWLDKSKASAGRYFTDIVDALVKWGYQRGKDIIGAPFDWRRAPHELEKMGYYAMLRSTIETTYFYNGNKKVVVLGHSLGNPVLLYFYNNIVSTEWKDKFIQSHISLAGAWGGAMQTVKLFASGYNMDYYRIILSPYALRPMQRSFTSSAFLFPSDVLWDEKEIFARTPLKNYTMANVKELFDDMNYPLGWQQYQSTRYPGVKTLDAPGVPVHCIYGRKVNTPETFSWSPNYFPDSQPTTVYGDGDGTVNIRSLEACKRWNEQNNNGKSVDTYAFDGADHMGILADKRTYELLRTLLYKQ</sequence>
<dbReference type="GO" id="GO:0006629">
    <property type="term" value="P:lipid metabolic process"/>
    <property type="evidence" value="ECO:0007669"/>
    <property type="project" value="InterPro"/>
</dbReference>
<dbReference type="Gene3D" id="3.40.50.1820">
    <property type="entry name" value="alpha/beta hydrolase"/>
    <property type="match status" value="2"/>
</dbReference>
<name>A0A1I8AHJ8_9BILA</name>
<protein>
    <submittedName>
        <fullName evidence="3">Lecithin:cholesterol acyltransferase</fullName>
    </submittedName>
</protein>
<proteinExistence type="predicted"/>
<dbReference type="Proteomes" id="UP000095287">
    <property type="component" value="Unplaced"/>
</dbReference>
<dbReference type="GO" id="GO:0008374">
    <property type="term" value="F:O-acyltransferase activity"/>
    <property type="evidence" value="ECO:0007669"/>
    <property type="project" value="InterPro"/>
</dbReference>
<evidence type="ECO:0000313" key="3">
    <source>
        <dbReference type="WBParaSite" id="L893_g5816.t1"/>
    </source>
</evidence>
<dbReference type="InterPro" id="IPR003386">
    <property type="entry name" value="LACT/PDAT_acylTrfase"/>
</dbReference>
<organism evidence="2 3">
    <name type="scientific">Steinernema glaseri</name>
    <dbReference type="NCBI Taxonomy" id="37863"/>
    <lineage>
        <taxon>Eukaryota</taxon>
        <taxon>Metazoa</taxon>
        <taxon>Ecdysozoa</taxon>
        <taxon>Nematoda</taxon>
        <taxon>Chromadorea</taxon>
        <taxon>Rhabditida</taxon>
        <taxon>Tylenchina</taxon>
        <taxon>Panagrolaimomorpha</taxon>
        <taxon>Strongyloidoidea</taxon>
        <taxon>Steinernematidae</taxon>
        <taxon>Steinernema</taxon>
    </lineage>
</organism>
<feature type="chain" id="PRO_5009314658" evidence="1">
    <location>
        <begin position="20"/>
        <end position="433"/>
    </location>
</feature>
<evidence type="ECO:0000256" key="1">
    <source>
        <dbReference type="SAM" id="SignalP"/>
    </source>
</evidence>
<dbReference type="SUPFAM" id="SSF53474">
    <property type="entry name" value="alpha/beta-Hydrolases"/>
    <property type="match status" value="1"/>
</dbReference>
<feature type="signal peptide" evidence="1">
    <location>
        <begin position="1"/>
        <end position="19"/>
    </location>
</feature>
<dbReference type="PANTHER" id="PTHR11440">
    <property type="entry name" value="LECITHIN-CHOLESTEROL ACYLTRANSFERASE-RELATED"/>
    <property type="match status" value="1"/>
</dbReference>
<dbReference type="Pfam" id="PF02450">
    <property type="entry name" value="LCAT"/>
    <property type="match status" value="1"/>
</dbReference>
<dbReference type="WBParaSite" id="L893_g5816.t1">
    <property type="protein sequence ID" value="L893_g5816.t1"/>
    <property type="gene ID" value="L893_g5816"/>
</dbReference>